<sequence>MTSYASILKTSTLLETELLTAYQMKPFDARLSQLVRGAVPLDYANPNKGSATLALARLQSRSPNRKGTILTNPGGPSGSGVSFLIERAGDLISNVTDGEFDILSWDPRGVNHSRPLITCGFSTAESFQDFFANTIIQNGIEARGNFTDEDDLVSFFSKVNETDNLIVETGRKCVEANDFLQFVGTTAVVRDMVSIWDCVEPSETGLNYWGFSYGTVIGNYFANMFPERVGRVVIDGVVDPVGWATKPSIAEHTIAATLNDAEDTLLGFAETCVQAGPANCSLARANSTGPEIFSELETLIDTAYNLTKQGLNNVTSFEIRAFLWGLMADPVFWSSTGVSEIEQSELVLESEANTLASKSQRRSLVGGGIPASSDTIIDPAAAAFFAELAINCVDSIDQPDITTQFLFETVVNVTQQISPLFGEVLIVQAPVFCHRFPTRAVERFTGPFNHTLAFPMLIIGNKADPITPFQNAQNVANLLGESARLIQQDGFGRSATNGVTHCKPDIWNSKKLSQE</sequence>
<evidence type="ECO:0000256" key="1">
    <source>
        <dbReference type="ARBA" id="ARBA00010088"/>
    </source>
</evidence>
<keyword evidence="2" id="KW-0378">Hydrolase</keyword>
<gene>
    <name evidence="5" type="ORF">Clacol_004543</name>
</gene>
<dbReference type="InterPro" id="IPR000073">
    <property type="entry name" value="AB_hydrolase_1"/>
</dbReference>
<dbReference type="AlphaFoldDB" id="A0AAV5A9R7"/>
<dbReference type="PANTHER" id="PTHR43248:SF25">
    <property type="entry name" value="AB HYDROLASE-1 DOMAIN-CONTAINING PROTEIN-RELATED"/>
    <property type="match status" value="1"/>
</dbReference>
<dbReference type="GO" id="GO:0016787">
    <property type="term" value="F:hydrolase activity"/>
    <property type="evidence" value="ECO:0007669"/>
    <property type="project" value="UniProtKB-KW"/>
</dbReference>
<feature type="domain" description="Peptidase S33 tripeptidyl aminopeptidase-like C-terminal" evidence="4">
    <location>
        <begin position="419"/>
        <end position="502"/>
    </location>
</feature>
<protein>
    <submittedName>
        <fullName evidence="5">Uncharacterized protein</fullName>
    </submittedName>
</protein>
<evidence type="ECO:0000259" key="3">
    <source>
        <dbReference type="Pfam" id="PF00561"/>
    </source>
</evidence>
<evidence type="ECO:0000313" key="5">
    <source>
        <dbReference type="EMBL" id="GJJ10317.1"/>
    </source>
</evidence>
<dbReference type="InterPro" id="IPR013595">
    <property type="entry name" value="Pept_S33_TAP-like_C"/>
</dbReference>
<organism evidence="5 6">
    <name type="scientific">Clathrus columnatus</name>
    <dbReference type="NCBI Taxonomy" id="1419009"/>
    <lineage>
        <taxon>Eukaryota</taxon>
        <taxon>Fungi</taxon>
        <taxon>Dikarya</taxon>
        <taxon>Basidiomycota</taxon>
        <taxon>Agaricomycotina</taxon>
        <taxon>Agaricomycetes</taxon>
        <taxon>Phallomycetidae</taxon>
        <taxon>Phallales</taxon>
        <taxon>Clathraceae</taxon>
        <taxon>Clathrus</taxon>
    </lineage>
</organism>
<comment type="similarity">
    <text evidence="1">Belongs to the peptidase S33 family.</text>
</comment>
<dbReference type="Pfam" id="PF08386">
    <property type="entry name" value="Abhydrolase_4"/>
    <property type="match status" value="1"/>
</dbReference>
<dbReference type="InterPro" id="IPR051601">
    <property type="entry name" value="Serine_prot/Carboxylest_S33"/>
</dbReference>
<comment type="caution">
    <text evidence="5">The sequence shown here is derived from an EMBL/GenBank/DDBJ whole genome shotgun (WGS) entry which is preliminary data.</text>
</comment>
<dbReference type="PANTHER" id="PTHR43248">
    <property type="entry name" value="2-SUCCINYL-6-HYDROXY-2,4-CYCLOHEXADIENE-1-CARBOXYLATE SYNTHASE"/>
    <property type="match status" value="1"/>
</dbReference>
<dbReference type="EMBL" id="BPWL01000005">
    <property type="protein sequence ID" value="GJJ10317.1"/>
    <property type="molecule type" value="Genomic_DNA"/>
</dbReference>
<dbReference type="Proteomes" id="UP001050691">
    <property type="component" value="Unassembled WGS sequence"/>
</dbReference>
<dbReference type="InterPro" id="IPR029058">
    <property type="entry name" value="AB_hydrolase_fold"/>
</dbReference>
<name>A0AAV5A9R7_9AGAM</name>
<evidence type="ECO:0000256" key="2">
    <source>
        <dbReference type="ARBA" id="ARBA00022801"/>
    </source>
</evidence>
<evidence type="ECO:0000259" key="4">
    <source>
        <dbReference type="Pfam" id="PF08386"/>
    </source>
</evidence>
<accession>A0AAV5A9R7</accession>
<keyword evidence="6" id="KW-1185">Reference proteome</keyword>
<evidence type="ECO:0000313" key="6">
    <source>
        <dbReference type="Proteomes" id="UP001050691"/>
    </source>
</evidence>
<dbReference type="Gene3D" id="3.40.50.1820">
    <property type="entry name" value="alpha/beta hydrolase"/>
    <property type="match status" value="1"/>
</dbReference>
<proteinExistence type="inferred from homology"/>
<dbReference type="SUPFAM" id="SSF53474">
    <property type="entry name" value="alpha/beta-Hydrolases"/>
    <property type="match status" value="1"/>
</dbReference>
<feature type="domain" description="AB hydrolase-1" evidence="3">
    <location>
        <begin position="69"/>
        <end position="256"/>
    </location>
</feature>
<dbReference type="Pfam" id="PF00561">
    <property type="entry name" value="Abhydrolase_1"/>
    <property type="match status" value="1"/>
</dbReference>
<reference evidence="5" key="1">
    <citation type="submission" date="2021-10" db="EMBL/GenBank/DDBJ databases">
        <title>De novo Genome Assembly of Clathrus columnatus (Basidiomycota, Fungi) Using Illumina and Nanopore Sequence Data.</title>
        <authorList>
            <person name="Ogiso-Tanaka E."/>
            <person name="Itagaki H."/>
            <person name="Hosoya T."/>
            <person name="Hosaka K."/>
        </authorList>
    </citation>
    <scope>NUCLEOTIDE SEQUENCE</scope>
    <source>
        <strain evidence="5">MO-923</strain>
    </source>
</reference>